<evidence type="ECO:0000313" key="1">
    <source>
        <dbReference type="EMBL" id="KAG2621835.1"/>
    </source>
</evidence>
<dbReference type="PANTHER" id="PTHR36766:SF70">
    <property type="entry name" value="DISEASE RESISTANCE PROTEIN RGA4"/>
    <property type="match status" value="1"/>
</dbReference>
<protein>
    <submittedName>
        <fullName evidence="1">Uncharacterized protein</fullName>
    </submittedName>
</protein>
<dbReference type="SUPFAM" id="SSF52047">
    <property type="entry name" value="RNI-like"/>
    <property type="match status" value="1"/>
</dbReference>
<name>A0A8T0UIK7_PANVG</name>
<dbReference type="InterPro" id="IPR032675">
    <property type="entry name" value="LRR_dom_sf"/>
</dbReference>
<sequence length="90" mass="10182">MQRLTSLQFLNFSACHALTQLSESFGELPALQTFWIQGCPGLASLPCCIKHITALEELRISNCPELVKRCKERVGEDWHLVSHIPYLTLV</sequence>
<proteinExistence type="predicted"/>
<dbReference type="AlphaFoldDB" id="A0A8T0UIK7"/>
<dbReference type="PANTHER" id="PTHR36766">
    <property type="entry name" value="PLANT BROAD-SPECTRUM MILDEW RESISTANCE PROTEIN RPW8"/>
    <property type="match status" value="1"/>
</dbReference>
<evidence type="ECO:0000313" key="2">
    <source>
        <dbReference type="Proteomes" id="UP000823388"/>
    </source>
</evidence>
<dbReference type="EMBL" id="CM029042">
    <property type="protein sequence ID" value="KAG2621835.1"/>
    <property type="molecule type" value="Genomic_DNA"/>
</dbReference>
<accession>A0A8T0UIK7</accession>
<keyword evidence="2" id="KW-1185">Reference proteome</keyword>
<dbReference type="Gene3D" id="3.80.10.10">
    <property type="entry name" value="Ribonuclease Inhibitor"/>
    <property type="match status" value="1"/>
</dbReference>
<gene>
    <name evidence="1" type="ORF">PVAP13_3NG308701</name>
</gene>
<organism evidence="1 2">
    <name type="scientific">Panicum virgatum</name>
    <name type="common">Blackwell switchgrass</name>
    <dbReference type="NCBI Taxonomy" id="38727"/>
    <lineage>
        <taxon>Eukaryota</taxon>
        <taxon>Viridiplantae</taxon>
        <taxon>Streptophyta</taxon>
        <taxon>Embryophyta</taxon>
        <taxon>Tracheophyta</taxon>
        <taxon>Spermatophyta</taxon>
        <taxon>Magnoliopsida</taxon>
        <taxon>Liliopsida</taxon>
        <taxon>Poales</taxon>
        <taxon>Poaceae</taxon>
        <taxon>PACMAD clade</taxon>
        <taxon>Panicoideae</taxon>
        <taxon>Panicodae</taxon>
        <taxon>Paniceae</taxon>
        <taxon>Panicinae</taxon>
        <taxon>Panicum</taxon>
        <taxon>Panicum sect. Hiantes</taxon>
    </lineage>
</organism>
<comment type="caution">
    <text evidence="1">The sequence shown here is derived from an EMBL/GenBank/DDBJ whole genome shotgun (WGS) entry which is preliminary data.</text>
</comment>
<dbReference type="Proteomes" id="UP000823388">
    <property type="component" value="Chromosome 3N"/>
</dbReference>
<reference evidence="1" key="1">
    <citation type="submission" date="2020-05" db="EMBL/GenBank/DDBJ databases">
        <title>WGS assembly of Panicum virgatum.</title>
        <authorList>
            <person name="Lovell J.T."/>
            <person name="Jenkins J."/>
            <person name="Shu S."/>
            <person name="Juenger T.E."/>
            <person name="Schmutz J."/>
        </authorList>
    </citation>
    <scope>NUCLEOTIDE SEQUENCE</scope>
    <source>
        <strain evidence="1">AP13</strain>
    </source>
</reference>